<sequence>MIVGANIGLLYVLVVSETSRWVIAFKSQQFCWGLERNQAKDSEKDGSRLREAYPLKVALGKWPSEKLLADSRKTLADSGASKHNQPLNGNLTKNRKNKIRKKVKKAT</sequence>
<gene>
    <name evidence="1" type="ORF">L2E82_05961</name>
</gene>
<dbReference type="EMBL" id="CM042009">
    <property type="protein sequence ID" value="KAI3792091.1"/>
    <property type="molecule type" value="Genomic_DNA"/>
</dbReference>
<accession>A0ACB9H9U4</accession>
<evidence type="ECO:0000313" key="2">
    <source>
        <dbReference type="Proteomes" id="UP001055811"/>
    </source>
</evidence>
<organism evidence="1 2">
    <name type="scientific">Cichorium intybus</name>
    <name type="common">Chicory</name>
    <dbReference type="NCBI Taxonomy" id="13427"/>
    <lineage>
        <taxon>Eukaryota</taxon>
        <taxon>Viridiplantae</taxon>
        <taxon>Streptophyta</taxon>
        <taxon>Embryophyta</taxon>
        <taxon>Tracheophyta</taxon>
        <taxon>Spermatophyta</taxon>
        <taxon>Magnoliopsida</taxon>
        <taxon>eudicotyledons</taxon>
        <taxon>Gunneridae</taxon>
        <taxon>Pentapetalae</taxon>
        <taxon>asterids</taxon>
        <taxon>campanulids</taxon>
        <taxon>Asterales</taxon>
        <taxon>Asteraceae</taxon>
        <taxon>Cichorioideae</taxon>
        <taxon>Cichorieae</taxon>
        <taxon>Cichoriinae</taxon>
        <taxon>Cichorium</taxon>
    </lineage>
</organism>
<protein>
    <submittedName>
        <fullName evidence="1">Uncharacterized protein</fullName>
    </submittedName>
</protein>
<reference evidence="2" key="1">
    <citation type="journal article" date="2022" name="Mol. Ecol. Resour.">
        <title>The genomes of chicory, endive, great burdock and yacon provide insights into Asteraceae palaeo-polyploidization history and plant inulin production.</title>
        <authorList>
            <person name="Fan W."/>
            <person name="Wang S."/>
            <person name="Wang H."/>
            <person name="Wang A."/>
            <person name="Jiang F."/>
            <person name="Liu H."/>
            <person name="Zhao H."/>
            <person name="Xu D."/>
            <person name="Zhang Y."/>
        </authorList>
    </citation>
    <scope>NUCLEOTIDE SEQUENCE [LARGE SCALE GENOMIC DNA]</scope>
    <source>
        <strain evidence="2">cv. Punajuju</strain>
    </source>
</reference>
<proteinExistence type="predicted"/>
<name>A0ACB9H9U4_CICIN</name>
<reference evidence="1 2" key="2">
    <citation type="journal article" date="2022" name="Mol. Ecol. Resour.">
        <title>The genomes of chicory, endive, great burdock and yacon provide insights into Asteraceae paleo-polyploidization history and plant inulin production.</title>
        <authorList>
            <person name="Fan W."/>
            <person name="Wang S."/>
            <person name="Wang H."/>
            <person name="Wang A."/>
            <person name="Jiang F."/>
            <person name="Liu H."/>
            <person name="Zhao H."/>
            <person name="Xu D."/>
            <person name="Zhang Y."/>
        </authorList>
    </citation>
    <scope>NUCLEOTIDE SEQUENCE [LARGE SCALE GENOMIC DNA]</scope>
    <source>
        <strain evidence="2">cv. Punajuju</strain>
        <tissue evidence="1">Leaves</tissue>
    </source>
</reference>
<keyword evidence="2" id="KW-1185">Reference proteome</keyword>
<comment type="caution">
    <text evidence="1">The sequence shown here is derived from an EMBL/GenBank/DDBJ whole genome shotgun (WGS) entry which is preliminary data.</text>
</comment>
<dbReference type="Proteomes" id="UP001055811">
    <property type="component" value="Linkage Group LG01"/>
</dbReference>
<evidence type="ECO:0000313" key="1">
    <source>
        <dbReference type="EMBL" id="KAI3792091.1"/>
    </source>
</evidence>